<dbReference type="InterPro" id="IPR058586">
    <property type="entry name" value="Ajm-1"/>
</dbReference>
<dbReference type="eggNOG" id="ENOG502QQYV">
    <property type="taxonomic scope" value="Eukaryota"/>
</dbReference>
<feature type="compositionally biased region" description="Low complexity" evidence="1">
    <location>
        <begin position="48"/>
        <end position="58"/>
    </location>
</feature>
<dbReference type="GO" id="GO:0005886">
    <property type="term" value="C:plasma membrane"/>
    <property type="evidence" value="ECO:0007669"/>
    <property type="project" value="TreeGrafter"/>
</dbReference>
<feature type="region of interest" description="Disordered" evidence="1">
    <location>
        <begin position="122"/>
        <end position="146"/>
    </location>
</feature>
<reference evidence="5" key="1">
    <citation type="submission" date="2011-05" db="EMBL/GenBank/DDBJ databases">
        <authorList>
            <person name="Richards S.R."/>
            <person name="Qu J."/>
            <person name="Jiang H."/>
            <person name="Jhangiani S.N."/>
            <person name="Agravi P."/>
            <person name="Goodspeed R."/>
            <person name="Gross S."/>
            <person name="Mandapat C."/>
            <person name="Jackson L."/>
            <person name="Mathew T."/>
            <person name="Pu L."/>
            <person name="Thornton R."/>
            <person name="Saada N."/>
            <person name="Wilczek-Boney K.B."/>
            <person name="Lee S."/>
            <person name="Kovar C."/>
            <person name="Wu Y."/>
            <person name="Scherer S.E."/>
            <person name="Worley K.C."/>
            <person name="Muzny D.M."/>
            <person name="Gibbs R."/>
        </authorList>
    </citation>
    <scope>NUCLEOTIDE SEQUENCE</scope>
    <source>
        <strain evidence="5">Brora</strain>
    </source>
</reference>
<dbReference type="GO" id="GO:0043296">
    <property type="term" value="C:apical junction complex"/>
    <property type="evidence" value="ECO:0007669"/>
    <property type="project" value="TreeGrafter"/>
</dbReference>
<reference evidence="4" key="2">
    <citation type="submission" date="2015-02" db="UniProtKB">
        <authorList>
            <consortium name="EnsemblMetazoa"/>
        </authorList>
    </citation>
    <scope>IDENTIFICATION</scope>
</reference>
<feature type="chain" id="PRO_5004579319" description="Apical junction molecule ajm1 alpha/beta domain-containing protein" evidence="2">
    <location>
        <begin position="26"/>
        <end position="514"/>
    </location>
</feature>
<dbReference type="Pfam" id="PF26649">
    <property type="entry name" value="Ajm-1"/>
    <property type="match status" value="1"/>
</dbReference>
<feature type="domain" description="Apical junction molecule ajm1 alpha/beta" evidence="3">
    <location>
        <begin position="269"/>
        <end position="383"/>
    </location>
</feature>
<proteinExistence type="predicted"/>
<dbReference type="InterPro" id="IPR038825">
    <property type="entry name" value="Apical_junction"/>
</dbReference>
<evidence type="ECO:0000259" key="3">
    <source>
        <dbReference type="Pfam" id="PF26649"/>
    </source>
</evidence>
<dbReference type="PANTHER" id="PTHR21517">
    <property type="entry name" value="APICAL JUNCTION COMPONENT 1 HOMOLOG"/>
    <property type="match status" value="1"/>
</dbReference>
<protein>
    <recommendedName>
        <fullName evidence="3">Apical junction molecule ajm1 alpha/beta domain-containing protein</fullName>
    </recommendedName>
</protein>
<evidence type="ECO:0000313" key="5">
    <source>
        <dbReference type="Proteomes" id="UP000014500"/>
    </source>
</evidence>
<evidence type="ECO:0000256" key="1">
    <source>
        <dbReference type="SAM" id="MobiDB-lite"/>
    </source>
</evidence>
<feature type="signal peptide" evidence="2">
    <location>
        <begin position="1"/>
        <end position="25"/>
    </location>
</feature>
<sequence length="514" mass="58671">MKKMNPKTLAHILLLNFFFLPENESKDSGSSLAGLDEVLDSLLAIPTSSHSVSPSSRSHLYLEDESDSDVHRNVTPIDGINHKPSKQYHGTISDHLLASTVGQSSTDDDTSFSLLDKEHYQSQRSLGLATPSPKQQTQKPNDTDVQELHVHWGPEQRSSSLLDITTTNDIAKDPIETETDIGNATTNSSDVALNAAPVRDAMKLRRGSEQLRNLLPDDLLVRCSYPNCAKTVEWVEARRSFKTCHNCYTYYCNRECRRIHWEKHRRTCMYSRIRSLCKHVILRSRDDPTVQAHLTKLARTGMISQGRGFVKLAFRNPELVERFLQQGWQALEDNPIYVAWRDLLPQELGAEISHQVTELCKQYNPESKLILLAAVYLTREIPEQPVPRWEREVIAKCAKVTLRKFGSDDYSDSLFEPDTLILTAVPQPSDVSPDKARERCLNNILRHLRQRGVSLRHQFPDVFEMLTAYVEQNQIFPAITIYPKDGRTGKTFMCLIMPNTEPEIEEMINDFSRK</sequence>
<dbReference type="GO" id="GO:0045216">
    <property type="term" value="P:cell-cell junction organization"/>
    <property type="evidence" value="ECO:0007669"/>
    <property type="project" value="InterPro"/>
</dbReference>
<dbReference type="HOGENOM" id="CLU_040593_0_0_1"/>
<organism evidence="4 5">
    <name type="scientific">Strigamia maritima</name>
    <name type="common">European centipede</name>
    <name type="synonym">Geophilus maritimus</name>
    <dbReference type="NCBI Taxonomy" id="126957"/>
    <lineage>
        <taxon>Eukaryota</taxon>
        <taxon>Metazoa</taxon>
        <taxon>Ecdysozoa</taxon>
        <taxon>Arthropoda</taxon>
        <taxon>Myriapoda</taxon>
        <taxon>Chilopoda</taxon>
        <taxon>Pleurostigmophora</taxon>
        <taxon>Geophilomorpha</taxon>
        <taxon>Linotaeniidae</taxon>
        <taxon>Strigamia</taxon>
    </lineage>
</organism>
<dbReference type="AlphaFoldDB" id="T1J727"/>
<name>T1J727_STRMM</name>
<dbReference type="PhylomeDB" id="T1J727"/>
<dbReference type="PANTHER" id="PTHR21517:SF3">
    <property type="entry name" value="APICAL JUNCTION COMPONENT 1 HOMOLOG"/>
    <property type="match status" value="1"/>
</dbReference>
<dbReference type="EnsemblMetazoa" id="SMAR009459-RA">
    <property type="protein sequence ID" value="SMAR009459-PA"/>
    <property type="gene ID" value="SMAR009459"/>
</dbReference>
<accession>T1J727</accession>
<feature type="region of interest" description="Disordered" evidence="1">
    <location>
        <begin position="47"/>
        <end position="88"/>
    </location>
</feature>
<keyword evidence="5" id="KW-1185">Reference proteome</keyword>
<evidence type="ECO:0000313" key="4">
    <source>
        <dbReference type="EnsemblMetazoa" id="SMAR009459-PA"/>
    </source>
</evidence>
<keyword evidence="2" id="KW-0732">Signal</keyword>
<dbReference type="Proteomes" id="UP000014500">
    <property type="component" value="Unassembled WGS sequence"/>
</dbReference>
<dbReference type="EMBL" id="JH431907">
    <property type="status" value="NOT_ANNOTATED_CDS"/>
    <property type="molecule type" value="Genomic_DNA"/>
</dbReference>
<evidence type="ECO:0000256" key="2">
    <source>
        <dbReference type="SAM" id="SignalP"/>
    </source>
</evidence>
<dbReference type="SUPFAM" id="SSF144232">
    <property type="entry name" value="HIT/MYND zinc finger-like"/>
    <property type="match status" value="1"/>
</dbReference>